<dbReference type="InterPro" id="IPR002110">
    <property type="entry name" value="Ankyrin_rpt"/>
</dbReference>
<dbReference type="SUPFAM" id="SSF48403">
    <property type="entry name" value="Ankyrin repeat"/>
    <property type="match status" value="1"/>
</dbReference>
<dbReference type="Gene3D" id="1.25.40.20">
    <property type="entry name" value="Ankyrin repeat-containing domain"/>
    <property type="match status" value="1"/>
</dbReference>
<dbReference type="Proteomes" id="UP000309584">
    <property type="component" value="Unassembled WGS sequence"/>
</dbReference>
<dbReference type="InterPro" id="IPR036770">
    <property type="entry name" value="Ankyrin_rpt-contain_sf"/>
</dbReference>
<evidence type="ECO:0000313" key="1">
    <source>
        <dbReference type="EMBL" id="TKX31157.1"/>
    </source>
</evidence>
<accession>A0ABY2TH38</accession>
<dbReference type="Pfam" id="PF13637">
    <property type="entry name" value="Ank_4"/>
    <property type="match status" value="1"/>
</dbReference>
<reference evidence="1 2" key="1">
    <citation type="submission" date="2018-05" db="EMBL/GenBank/DDBJ databases">
        <title>Novel Campyloabacter and Helicobacter Species and Strains.</title>
        <authorList>
            <person name="Mannion A.J."/>
            <person name="Shen Z."/>
            <person name="Fox J.G."/>
        </authorList>
    </citation>
    <scope>NUCLEOTIDE SEQUENCE [LARGE SCALE GENOMIC DNA]</scope>
    <source>
        <strain evidence="2">MIT10-5678</strain>
    </source>
</reference>
<gene>
    <name evidence="1" type="ORF">CQA75_09100</name>
</gene>
<protein>
    <recommendedName>
        <fullName evidence="3">Ankyrin repeat domain-containing protein</fullName>
    </recommendedName>
</protein>
<organism evidence="1 2">
    <name type="scientific">Campylobacter taeniopygiae</name>
    <dbReference type="NCBI Taxonomy" id="2510188"/>
    <lineage>
        <taxon>Bacteria</taxon>
        <taxon>Pseudomonadati</taxon>
        <taxon>Campylobacterota</taxon>
        <taxon>Epsilonproteobacteria</taxon>
        <taxon>Campylobacterales</taxon>
        <taxon>Campylobacteraceae</taxon>
        <taxon>Campylobacter</taxon>
    </lineage>
</organism>
<feature type="non-terminal residue" evidence="1">
    <location>
        <position position="1"/>
    </location>
</feature>
<keyword evidence="2" id="KW-1185">Reference proteome</keyword>
<evidence type="ECO:0008006" key="3">
    <source>
        <dbReference type="Google" id="ProtNLM"/>
    </source>
</evidence>
<dbReference type="RefSeq" id="WP_342772964.1">
    <property type="nucleotide sequence ID" value="NZ_NXLY01000081.1"/>
</dbReference>
<dbReference type="EMBL" id="NXLY01000081">
    <property type="protein sequence ID" value="TKX31157.1"/>
    <property type="molecule type" value="Genomic_DNA"/>
</dbReference>
<proteinExistence type="predicted"/>
<sequence>SFTIEDEDHHIVLEKTKKIIKLLVDKGANINAYFYGGDGGWYEPLIFKTSDLLDATKIERANKLELLHFLLELGADPNLKNSEGENLLHAFLISEEQKFANALIDSGKMKDINEIIEYDKGSICYGENA</sequence>
<name>A0ABY2TH38_9BACT</name>
<comment type="caution">
    <text evidence="1">The sequence shown here is derived from an EMBL/GenBank/DDBJ whole genome shotgun (WGS) entry which is preliminary data.</text>
</comment>
<feature type="non-terminal residue" evidence="1">
    <location>
        <position position="129"/>
    </location>
</feature>
<evidence type="ECO:0000313" key="2">
    <source>
        <dbReference type="Proteomes" id="UP000309584"/>
    </source>
</evidence>